<accession>L9XDQ6</accession>
<evidence type="ECO:0000313" key="2">
    <source>
        <dbReference type="EMBL" id="ELY59860.1"/>
    </source>
</evidence>
<dbReference type="PATRIC" id="fig|1227497.3.peg.1205"/>
<dbReference type="NCBIfam" id="NF038145">
    <property type="entry name" value="Hvo_1808_fam"/>
    <property type="match status" value="1"/>
</dbReference>
<sequence length="486" mass="53489">MVALVVLSGCTLPYSPDQFDDDRELGQIGDYAYDDSFAFDGEDRLTASQLEAATYRSMARIEVIRGLPFDHDVELEVISREEYREQREEPANASAFQNELWRGAFVVDGETDVNHELDDLYGDSVQGYYSSDRIVLVTDGSDELRVDRGTLVHELVHALQDQRFGLERHGETLDERRAEEGVLEGEANYVPYLYDQRCDGEWDCLADPPEPTAEIAEQPFNVGLFLSIYVPYAEGPSFVSHLHETGGWEAVDRAHDERPTTTSELIHPVRYPDEPVEIDLEDRSSEEWELETDGDGEPRTETVGEATLFGTLWADGVIDRPIDEGGTEPVPYNYSDSATDGWAGDEFRVYEGPDNETAHVWSLAWESEADAEAFADAYRDLLAANDAEPVDGPDAAVDGVDTDTYLIDDEDPFAGAYRVAVDGDRVEIVGAPAIDDLEAIHPIEAEASLERADRLAESPATPISPTVSSPPSAGSEPPTASAPADG</sequence>
<protein>
    <recommendedName>
        <fullName evidence="4">Lipoprotein</fullName>
    </recommendedName>
</protein>
<organism evidence="2 3">
    <name type="scientific">Natronococcus amylolyticus DSM 10524</name>
    <dbReference type="NCBI Taxonomy" id="1227497"/>
    <lineage>
        <taxon>Archaea</taxon>
        <taxon>Methanobacteriati</taxon>
        <taxon>Methanobacteriota</taxon>
        <taxon>Stenosarchaea group</taxon>
        <taxon>Halobacteria</taxon>
        <taxon>Halobacteriales</taxon>
        <taxon>Natrialbaceae</taxon>
        <taxon>Natronococcus</taxon>
    </lineage>
</organism>
<dbReference type="InterPro" id="IPR047792">
    <property type="entry name" value="Hvo_1808-like"/>
</dbReference>
<comment type="caution">
    <text evidence="2">The sequence shown here is derived from an EMBL/GenBank/DDBJ whole genome shotgun (WGS) entry which is preliminary data.</text>
</comment>
<evidence type="ECO:0000313" key="3">
    <source>
        <dbReference type="Proteomes" id="UP000011688"/>
    </source>
</evidence>
<keyword evidence="3" id="KW-1185">Reference proteome</keyword>
<dbReference type="Proteomes" id="UP000011688">
    <property type="component" value="Unassembled WGS sequence"/>
</dbReference>
<dbReference type="eggNOG" id="arCOG02980">
    <property type="taxonomic scope" value="Archaea"/>
</dbReference>
<dbReference type="EMBL" id="AOIB01000014">
    <property type="protein sequence ID" value="ELY59860.1"/>
    <property type="molecule type" value="Genomic_DNA"/>
</dbReference>
<name>L9XDQ6_9EURY</name>
<evidence type="ECO:0000256" key="1">
    <source>
        <dbReference type="SAM" id="MobiDB-lite"/>
    </source>
</evidence>
<feature type="region of interest" description="Disordered" evidence="1">
    <location>
        <begin position="448"/>
        <end position="486"/>
    </location>
</feature>
<evidence type="ECO:0008006" key="4">
    <source>
        <dbReference type="Google" id="ProtNLM"/>
    </source>
</evidence>
<feature type="compositionally biased region" description="Low complexity" evidence="1">
    <location>
        <begin position="458"/>
        <end position="473"/>
    </location>
</feature>
<proteinExistence type="predicted"/>
<dbReference type="STRING" id="1227497.C491_05811"/>
<feature type="region of interest" description="Disordered" evidence="1">
    <location>
        <begin position="282"/>
        <end position="301"/>
    </location>
</feature>
<gene>
    <name evidence="2" type="ORF">C491_05811</name>
</gene>
<reference evidence="2 3" key="1">
    <citation type="journal article" date="2014" name="PLoS Genet.">
        <title>Phylogenetically driven sequencing of extremely halophilic archaea reveals strategies for static and dynamic osmo-response.</title>
        <authorList>
            <person name="Becker E.A."/>
            <person name="Seitzer P.M."/>
            <person name="Tritt A."/>
            <person name="Larsen D."/>
            <person name="Krusor M."/>
            <person name="Yao A.I."/>
            <person name="Wu D."/>
            <person name="Madern D."/>
            <person name="Eisen J.A."/>
            <person name="Darling A.E."/>
            <person name="Facciotti M.T."/>
        </authorList>
    </citation>
    <scope>NUCLEOTIDE SEQUENCE [LARGE SCALE GENOMIC DNA]</scope>
    <source>
        <strain evidence="2 3">DSM 10524</strain>
    </source>
</reference>
<dbReference type="AlphaFoldDB" id="L9XDQ6"/>